<name>A0A7R9WC57_9CHLO</name>
<evidence type="ECO:0000256" key="1">
    <source>
        <dbReference type="ARBA" id="ARBA00023117"/>
    </source>
</evidence>
<evidence type="ECO:0000313" key="6">
    <source>
        <dbReference type="EMBL" id="CAD8319158.1"/>
    </source>
</evidence>
<proteinExistence type="predicted"/>
<feature type="compositionally biased region" description="Basic residues" evidence="4">
    <location>
        <begin position="60"/>
        <end position="71"/>
    </location>
</feature>
<dbReference type="Pfam" id="PF00439">
    <property type="entry name" value="Bromodomain"/>
    <property type="match status" value="1"/>
</dbReference>
<dbReference type="SMART" id="SM00297">
    <property type="entry name" value="BROMO"/>
    <property type="match status" value="1"/>
</dbReference>
<keyword evidence="1 2" id="KW-0103">Bromodomain</keyword>
<evidence type="ECO:0000256" key="4">
    <source>
        <dbReference type="SAM" id="MobiDB-lite"/>
    </source>
</evidence>
<keyword evidence="3" id="KW-0175">Coiled coil</keyword>
<accession>A0A7R9WC57</accession>
<organism evidence="6">
    <name type="scientific">Ostreococcus mediterraneus</name>
    <dbReference type="NCBI Taxonomy" id="1486918"/>
    <lineage>
        <taxon>Eukaryota</taxon>
        <taxon>Viridiplantae</taxon>
        <taxon>Chlorophyta</taxon>
        <taxon>Mamiellophyceae</taxon>
        <taxon>Mamiellales</taxon>
        <taxon>Bathycoccaceae</taxon>
        <taxon>Ostreococcus</taxon>
    </lineage>
</organism>
<dbReference type="AlphaFoldDB" id="A0A7R9WC57"/>
<dbReference type="InterPro" id="IPR001487">
    <property type="entry name" value="Bromodomain"/>
</dbReference>
<dbReference type="PANTHER" id="PTHR45926">
    <property type="entry name" value="OSJNBA0053K19.4 PROTEIN"/>
    <property type="match status" value="1"/>
</dbReference>
<dbReference type="PROSITE" id="PS50014">
    <property type="entry name" value="BROMODOMAIN_2"/>
    <property type="match status" value="1"/>
</dbReference>
<gene>
    <name evidence="6" type="ORF">OMED0937_LOCUS236</name>
</gene>
<feature type="coiled-coil region" evidence="3">
    <location>
        <begin position="272"/>
        <end position="310"/>
    </location>
</feature>
<dbReference type="Gene3D" id="1.20.920.10">
    <property type="entry name" value="Bromodomain-like"/>
    <property type="match status" value="1"/>
</dbReference>
<feature type="compositionally biased region" description="Basic and acidic residues" evidence="4">
    <location>
        <begin position="82"/>
        <end position="95"/>
    </location>
</feature>
<reference evidence="6" key="1">
    <citation type="submission" date="2021-01" db="EMBL/GenBank/DDBJ databases">
        <authorList>
            <person name="Corre E."/>
            <person name="Pelletier E."/>
            <person name="Niang G."/>
            <person name="Scheremetjew M."/>
            <person name="Finn R."/>
            <person name="Kale V."/>
            <person name="Holt S."/>
            <person name="Cochrane G."/>
            <person name="Meng A."/>
            <person name="Brown T."/>
            <person name="Cohen L."/>
        </authorList>
    </citation>
    <scope>NUCLEOTIDE SEQUENCE</scope>
    <source>
        <strain evidence="6">Clade-D-RCC2593</strain>
    </source>
</reference>
<feature type="region of interest" description="Disordered" evidence="4">
    <location>
        <begin position="60"/>
        <end position="105"/>
    </location>
</feature>
<evidence type="ECO:0000256" key="3">
    <source>
        <dbReference type="SAM" id="Coils"/>
    </source>
</evidence>
<evidence type="ECO:0000256" key="2">
    <source>
        <dbReference type="PROSITE-ProRule" id="PRU00035"/>
    </source>
</evidence>
<protein>
    <recommendedName>
        <fullName evidence="5">Bromo domain-containing protein</fullName>
    </recommendedName>
</protein>
<dbReference type="SUPFAM" id="SSF47370">
    <property type="entry name" value="Bromodomain"/>
    <property type="match status" value="1"/>
</dbReference>
<dbReference type="PRINTS" id="PR00503">
    <property type="entry name" value="BROMODOMAIN"/>
</dbReference>
<sequence>MEDFSRAFMDEELFDAVDEDGHTLTTTTSEMGAPARRMSVTNPRVREFTQFGEIAHKPAVKRRKVHGKLKRSASAPASRARSVRDIDDDRDDRDPNAWVPGPARRGETIMTQAQVRVAAGRLPFGLEYLGVDGPIGHVGRDGTLYSKTNAVASHQMTNVSTDNGAVVRIAAVGVGRAATVGMVDAHSMLGADDLDFGLTPNAVVAAGASSFSAPDLFSAGAGFVTTTPMATGLGSSQDMRRRYANVSAQQTKRAKAEERVKRVALKKRLFELENLTSMLAERVERVAEEREELSLIAQRANAKVQELDAKRKTSTVSRSISQLRQKIGAKPDMPHGFDALRYRSLLEVVHKQCLMSVRQLMSHQWGFPFTAPVDAEALGLPTYHDVIKNPMDLGTIKTFIEDGGKYLVSEDVDVDVRLTFANAMTFNKEGTDVHTMAKGLLAEWDTKWVAIQQRIVDVEACLLVEREVAIARNEAAVRRADAAAKEVERSNTSAALDVALTQLAEVEAQMLAIMRPLSHDDREELVTSLKRLPSGLREGAEQIIARNSGGGWDAKRMRLENINDHSDLTLHLLVRYAKNMNRNRIAVIAGWCGHSHPEELLDKFKEEPLTDCVDDLATFVGVAPAQHHAGEHLGLRTIDAISEDYDFDPLAFDDLLGDVPDEHMDFDPLAL</sequence>
<feature type="domain" description="Bromo" evidence="5">
    <location>
        <begin position="361"/>
        <end position="434"/>
    </location>
</feature>
<dbReference type="InterPro" id="IPR036427">
    <property type="entry name" value="Bromodomain-like_sf"/>
</dbReference>
<dbReference type="EMBL" id="HBEE01000300">
    <property type="protein sequence ID" value="CAD8319158.1"/>
    <property type="molecule type" value="Transcribed_RNA"/>
</dbReference>
<evidence type="ECO:0000259" key="5">
    <source>
        <dbReference type="PROSITE" id="PS50014"/>
    </source>
</evidence>